<dbReference type="EMBL" id="ACEC01000116">
    <property type="protein sequence ID" value="EEG29056.1"/>
    <property type="molecule type" value="Genomic_DNA"/>
</dbReference>
<dbReference type="SUPFAM" id="SSF49785">
    <property type="entry name" value="Galactose-binding domain-like"/>
    <property type="match status" value="3"/>
</dbReference>
<feature type="non-terminal residue" evidence="10">
    <location>
        <position position="1001"/>
    </location>
</feature>
<comment type="caution">
    <text evidence="10">The sequence shown here is derived from an EMBL/GenBank/DDBJ whole genome shotgun (WGS) entry which is preliminary data.</text>
</comment>
<dbReference type="PANTHER" id="PTHR10030">
    <property type="entry name" value="ALPHA-L-FUCOSIDASE"/>
    <property type="match status" value="1"/>
</dbReference>
<evidence type="ECO:0000256" key="6">
    <source>
        <dbReference type="ARBA" id="ARBA00023295"/>
    </source>
</evidence>
<dbReference type="PANTHER" id="PTHR10030:SF37">
    <property type="entry name" value="ALPHA-L-FUCOSIDASE-RELATED"/>
    <property type="match status" value="1"/>
</dbReference>
<sequence length="1001" mass="111369">MGKQFLKRLTAAVVAGLMAAGCVNLHVLADELKQAGARPGNTVFEAVQYSAASVSGTVVPNELAADFTSVGGQFEAGNYMTYQKVDFGDGNYNTAMLMVSAPAEETGRQIEIRLDASDGALIATVPVEATGDTMVFKEQYASISEVTGVHDVYLVFPQEANLNIDWFTFSSYNGTETQEEFDARMKWWRDAKYGQFIHWGAYAYLGGEYKGQRTGYAEWIMDNLKISKEDYAAEVAKKFNPTQFNAAEVVKLAKDAGQEYIMFTSRHHEGFSMFDTKIRDFKDYGLMSYGDYQGEDPVMQLSQECKRQGVTFGAYYTIMDWHDKSQSNWGANMDASQKADFVSRMKGQLRELIETYGVEVFFFDGEWPGWWTKQDGQELYRYLRTINPDLIINNRVGKRHVDDGDYGTPEQEIPSTGLDYDWESCMTLNGTWGYNKFDNNWKNANTVITNLVNCASKGGNYLLNIGPDEEGRVPQQSQDILREAGAWLSEYGDSVYNTRRSCFTKLPSGVQATTKEGKIYLHLSKITNTDLLIPKIQNEITGIKVMGTNQNIEYLDMKNNIVLDLSGVTANPYDTVIEMDVVGMPAQVESPGEVNIALQATEVKESNYYRNDPTYSGSKAVDGSIDTRWATDDNTSQATLELTFAEPVTVNTAYLSQYTSQTNWTKGYTIDYWDGTQWVPAYTGGEFDKETTVTFDPVTSDKIRLNITDASNPSYSEFQLFNREQLEVEITQPVTTPATGQRPEGHSLIGAAPFTVAGTAKGGTSVDIKITGNDFTPAVFSTEIAADGTWSKEIDQNFTPGAINISAMLKDADGDIIAVTTTSAIVRGKVNLAQNKPVTVSSYYTQLPGYNGDAAVDGIVGTRWAPSDDDKQPVMTIDLGEMTAFNQILISEMFDTWNLPNDYRCRSFQIEYFDGAEWKTAYEGERIGELLTIDLPQAITASQVRLTILESREVDGKVAATNIIEFELYYIPDEPQPTDTDKTILNKVIEKAEALLGTDEF</sequence>
<dbReference type="GO" id="GO:0030246">
    <property type="term" value="F:carbohydrate binding"/>
    <property type="evidence" value="ECO:0007669"/>
    <property type="project" value="InterPro"/>
</dbReference>
<dbReference type="HOGENOM" id="CLU_268032_0_0_9"/>
<dbReference type="GO" id="GO:0006004">
    <property type="term" value="P:fucose metabolic process"/>
    <property type="evidence" value="ECO:0007669"/>
    <property type="project" value="InterPro"/>
</dbReference>
<dbReference type="Gene3D" id="3.20.20.80">
    <property type="entry name" value="Glycosidases"/>
    <property type="match status" value="1"/>
</dbReference>
<evidence type="ECO:0000313" key="11">
    <source>
        <dbReference type="Proteomes" id="UP000003340"/>
    </source>
</evidence>
<dbReference type="PROSITE" id="PS51257">
    <property type="entry name" value="PROKAR_LIPOPROTEIN"/>
    <property type="match status" value="1"/>
</dbReference>
<feature type="chain" id="PRO_5002897427" description="alpha-L-fucosidase" evidence="7">
    <location>
        <begin position="30"/>
        <end position="1001"/>
    </location>
</feature>
<dbReference type="GO" id="GO:0005764">
    <property type="term" value="C:lysosome"/>
    <property type="evidence" value="ECO:0007669"/>
    <property type="project" value="TreeGrafter"/>
</dbReference>
<keyword evidence="6" id="KW-0326">Glycosidase</keyword>
<dbReference type="AlphaFoldDB" id="C0EHJ1"/>
<gene>
    <name evidence="10" type="ORF">CLOSTMETH_03337</name>
</gene>
<dbReference type="InterPro" id="IPR000421">
    <property type="entry name" value="FA58C"/>
</dbReference>
<evidence type="ECO:0000256" key="3">
    <source>
        <dbReference type="ARBA" id="ARBA00012662"/>
    </source>
</evidence>
<dbReference type="InterPro" id="IPR005084">
    <property type="entry name" value="CBM6"/>
</dbReference>
<dbReference type="CDD" id="cd04084">
    <property type="entry name" value="CBM6_xylanase-like"/>
    <property type="match status" value="1"/>
</dbReference>
<keyword evidence="5" id="KW-0378">Hydrolase</keyword>
<dbReference type="GO" id="GO:0016139">
    <property type="term" value="P:glycoside catabolic process"/>
    <property type="evidence" value="ECO:0007669"/>
    <property type="project" value="TreeGrafter"/>
</dbReference>
<comment type="similarity">
    <text evidence="2">Belongs to the glycosyl hydrolase 29 family.</text>
</comment>
<evidence type="ECO:0000256" key="2">
    <source>
        <dbReference type="ARBA" id="ARBA00007951"/>
    </source>
</evidence>
<dbReference type="EC" id="3.2.1.51" evidence="3"/>
<dbReference type="Pfam" id="PF03422">
    <property type="entry name" value="CBM_6"/>
    <property type="match status" value="1"/>
</dbReference>
<comment type="function">
    <text evidence="1">Alpha-L-fucosidase is responsible for hydrolyzing the alpha-1,6-linked fucose joined to the reducing-end N-acetylglucosamine of the carbohydrate moieties of glycoproteins.</text>
</comment>
<organism evidence="10 11">
    <name type="scientific">[Clostridium] methylpentosum DSM 5476</name>
    <dbReference type="NCBI Taxonomy" id="537013"/>
    <lineage>
        <taxon>Bacteria</taxon>
        <taxon>Bacillati</taxon>
        <taxon>Bacillota</taxon>
        <taxon>Clostridia</taxon>
        <taxon>Eubacteriales</taxon>
        <taxon>Oscillospiraceae</taxon>
        <taxon>Oscillospiraceae incertae sedis</taxon>
    </lineage>
</organism>
<feature type="domain" description="F5/8 type C" evidence="8">
    <location>
        <begin position="818"/>
        <end position="971"/>
    </location>
</feature>
<feature type="domain" description="CBM6" evidence="9">
    <location>
        <begin position="42"/>
        <end position="170"/>
    </location>
</feature>
<dbReference type="PROSITE" id="PS50022">
    <property type="entry name" value="FA58C_3"/>
    <property type="match status" value="1"/>
</dbReference>
<evidence type="ECO:0000256" key="7">
    <source>
        <dbReference type="SAM" id="SignalP"/>
    </source>
</evidence>
<evidence type="ECO:0000259" key="8">
    <source>
        <dbReference type="PROSITE" id="PS50022"/>
    </source>
</evidence>
<accession>C0EHJ1</accession>
<dbReference type="PRINTS" id="PR00741">
    <property type="entry name" value="GLHYDRLASE29"/>
</dbReference>
<evidence type="ECO:0000259" key="9">
    <source>
        <dbReference type="PROSITE" id="PS51175"/>
    </source>
</evidence>
<dbReference type="InterPro" id="IPR006584">
    <property type="entry name" value="Cellulose-bd_IV"/>
</dbReference>
<dbReference type="InterPro" id="IPR000933">
    <property type="entry name" value="Glyco_hydro_29"/>
</dbReference>
<name>C0EHJ1_9FIRM</name>
<keyword evidence="4 7" id="KW-0732">Signal</keyword>
<dbReference type="eggNOG" id="COG3669">
    <property type="taxonomic scope" value="Bacteria"/>
</dbReference>
<evidence type="ECO:0000313" key="10">
    <source>
        <dbReference type="EMBL" id="EEG29056.1"/>
    </source>
</evidence>
<reference evidence="10 11" key="1">
    <citation type="submission" date="2009-01" db="EMBL/GenBank/DDBJ databases">
        <authorList>
            <person name="Fulton L."/>
            <person name="Clifton S."/>
            <person name="Fulton B."/>
            <person name="Xu J."/>
            <person name="Minx P."/>
            <person name="Pepin K.H."/>
            <person name="Johnson M."/>
            <person name="Bhonagiri V."/>
            <person name="Nash W.E."/>
            <person name="Mardis E.R."/>
            <person name="Wilson R.K."/>
        </authorList>
    </citation>
    <scope>NUCLEOTIDE SEQUENCE [LARGE SCALE GENOMIC DNA]</scope>
    <source>
        <strain evidence="10 11">DSM 5476</strain>
    </source>
</reference>
<dbReference type="SMART" id="SM00606">
    <property type="entry name" value="CBD_IV"/>
    <property type="match status" value="1"/>
</dbReference>
<evidence type="ECO:0000256" key="5">
    <source>
        <dbReference type="ARBA" id="ARBA00022801"/>
    </source>
</evidence>
<dbReference type="InterPro" id="IPR017853">
    <property type="entry name" value="GH"/>
</dbReference>
<evidence type="ECO:0000256" key="1">
    <source>
        <dbReference type="ARBA" id="ARBA00004071"/>
    </source>
</evidence>
<dbReference type="Gene3D" id="2.60.120.260">
    <property type="entry name" value="Galactose-binding domain-like"/>
    <property type="match status" value="3"/>
</dbReference>
<keyword evidence="11" id="KW-1185">Reference proteome</keyword>
<evidence type="ECO:0000256" key="4">
    <source>
        <dbReference type="ARBA" id="ARBA00022729"/>
    </source>
</evidence>
<dbReference type="InterPro" id="IPR057739">
    <property type="entry name" value="Glyco_hydro_29_N"/>
</dbReference>
<dbReference type="InterPro" id="IPR016286">
    <property type="entry name" value="FUC_metazoa-typ"/>
</dbReference>
<dbReference type="Proteomes" id="UP000003340">
    <property type="component" value="Unassembled WGS sequence"/>
</dbReference>
<dbReference type="GO" id="GO:0004560">
    <property type="term" value="F:alpha-L-fucosidase activity"/>
    <property type="evidence" value="ECO:0007669"/>
    <property type="project" value="InterPro"/>
</dbReference>
<dbReference type="Pfam" id="PF00754">
    <property type="entry name" value="F5_F8_type_C"/>
    <property type="match status" value="2"/>
</dbReference>
<dbReference type="Pfam" id="PF01120">
    <property type="entry name" value="Alpha_L_fucos"/>
    <property type="match status" value="1"/>
</dbReference>
<dbReference type="PROSITE" id="PS51175">
    <property type="entry name" value="CBM6"/>
    <property type="match status" value="1"/>
</dbReference>
<dbReference type="SMART" id="SM00812">
    <property type="entry name" value="Alpha_L_fucos"/>
    <property type="match status" value="1"/>
</dbReference>
<dbReference type="SUPFAM" id="SSF51445">
    <property type="entry name" value="(Trans)glycosidases"/>
    <property type="match status" value="1"/>
</dbReference>
<dbReference type="eggNOG" id="COG5492">
    <property type="taxonomic scope" value="Bacteria"/>
</dbReference>
<reference evidence="10 11" key="2">
    <citation type="submission" date="2009-02" db="EMBL/GenBank/DDBJ databases">
        <title>Draft genome sequence of Clostridium methylpentosum (DSM 5476).</title>
        <authorList>
            <person name="Sudarsanam P."/>
            <person name="Ley R."/>
            <person name="Guruge J."/>
            <person name="Turnbaugh P.J."/>
            <person name="Mahowald M."/>
            <person name="Liep D."/>
            <person name="Gordon J."/>
        </authorList>
    </citation>
    <scope>NUCLEOTIDE SEQUENCE [LARGE SCALE GENOMIC DNA]</scope>
    <source>
        <strain evidence="10 11">DSM 5476</strain>
    </source>
</reference>
<protein>
    <recommendedName>
        <fullName evidence="3">alpha-L-fucosidase</fullName>
        <ecNumber evidence="3">3.2.1.51</ecNumber>
    </recommendedName>
</protein>
<dbReference type="InterPro" id="IPR008979">
    <property type="entry name" value="Galactose-bd-like_sf"/>
</dbReference>
<dbReference type="STRING" id="537013.CLOSTMETH_03337"/>
<proteinExistence type="inferred from homology"/>
<feature type="signal peptide" evidence="7">
    <location>
        <begin position="1"/>
        <end position="29"/>
    </location>
</feature>